<accession>D6ANF9</accession>
<dbReference type="AlphaFoldDB" id="D6ANF9"/>
<protein>
    <recommendedName>
        <fullName evidence="2">Aminoglycoside phosphotransferase domain-containing protein</fullName>
    </recommendedName>
</protein>
<proteinExistence type="predicted"/>
<dbReference type="InterPro" id="IPR011009">
    <property type="entry name" value="Kinase-like_dom_sf"/>
</dbReference>
<dbReference type="InterPro" id="IPR002575">
    <property type="entry name" value="Aminoglycoside_PTrfase"/>
</dbReference>
<evidence type="ECO:0000313" key="4">
    <source>
        <dbReference type="Proteomes" id="UP000003986"/>
    </source>
</evidence>
<feature type="compositionally biased region" description="Gly residues" evidence="1">
    <location>
        <begin position="1"/>
        <end position="14"/>
    </location>
</feature>
<dbReference type="Pfam" id="PF01636">
    <property type="entry name" value="APH"/>
    <property type="match status" value="2"/>
</dbReference>
<dbReference type="Gene3D" id="3.90.1200.10">
    <property type="match status" value="1"/>
</dbReference>
<evidence type="ECO:0000259" key="2">
    <source>
        <dbReference type="Pfam" id="PF01636"/>
    </source>
</evidence>
<gene>
    <name evidence="3" type="ORF">SSGG_02933</name>
</gene>
<evidence type="ECO:0000313" key="3">
    <source>
        <dbReference type="EMBL" id="EFE75566.2"/>
    </source>
</evidence>
<name>D6ANF9_STRFL</name>
<organism evidence="3 4">
    <name type="scientific">Streptomyces filamentosus NRRL 15998</name>
    <dbReference type="NCBI Taxonomy" id="457431"/>
    <lineage>
        <taxon>Bacteria</taxon>
        <taxon>Bacillati</taxon>
        <taxon>Actinomycetota</taxon>
        <taxon>Actinomycetes</taxon>
        <taxon>Kitasatosporales</taxon>
        <taxon>Streptomycetaceae</taxon>
        <taxon>Streptomyces</taxon>
    </lineage>
</organism>
<sequence>MVQGVSGSGGGWSGPGNCRNRSGGDARHRRSRSPPSLRVMGPDAPVRGGRAVSPSAGRPGRFALMHTGQLLGSGRTADVYALDGSWVLRRYRYRTDVTEELAVMSYVGAFGFPVPRIGPPAEGARPTDLVLQRLTGPTLAEALLAGRLGAAEAGALLARLLRELHAIPPRVSTNPEDCVLHLDLHPENVMLTAEGAVVIDWSSAAEGPPGLDRAMSALTLARIALDPAFPAGADVRPLLAALLAELADDGGASAADLALARTRQQENPYLTEAERERLEGAVDLVLDTVP</sequence>
<feature type="region of interest" description="Disordered" evidence="1">
    <location>
        <begin position="1"/>
        <end position="60"/>
    </location>
</feature>
<reference evidence="4" key="2">
    <citation type="submission" date="2008-12" db="EMBL/GenBank/DDBJ databases">
        <title>Annotation of Streptomyces roseosporus strain NRRL 15998.</title>
        <authorList>
            <consortium name="The Broad Institute Genome Sequencing Platform"/>
            <consortium name="Broad Institute Microbial Sequencing Center"/>
            <person name="Fischbach M."/>
            <person name="Ward D."/>
            <person name="Young S."/>
            <person name="Kodira C.D."/>
            <person name="Zeng Q."/>
            <person name="Koehrsen M."/>
            <person name="Godfrey P."/>
            <person name="Alvarado L."/>
            <person name="Berlin A.M."/>
            <person name="Borenstein D."/>
            <person name="Chen Z."/>
            <person name="Engels R."/>
            <person name="Freedman E."/>
            <person name="Gellesch M."/>
            <person name="Goldberg J."/>
            <person name="Griggs A."/>
            <person name="Gujja S."/>
            <person name="Heiman D.I."/>
            <person name="Hepburn T.A."/>
            <person name="Howarth C."/>
            <person name="Jen D."/>
            <person name="Larson L."/>
            <person name="Lewis B."/>
            <person name="Mehta T."/>
            <person name="Park D."/>
            <person name="Pearson M."/>
            <person name="Roberts A."/>
            <person name="Saif S."/>
            <person name="Shea T.D."/>
            <person name="Shenoy N."/>
            <person name="Sisk P."/>
            <person name="Stolte C."/>
            <person name="Sykes S.N."/>
            <person name="Walk T."/>
            <person name="White J."/>
            <person name="Yandava C."/>
            <person name="Straight P."/>
            <person name="Clardy J."/>
            <person name="Hung D."/>
            <person name="Kolter R."/>
            <person name="Mekalanos J."/>
            <person name="Walker S."/>
            <person name="Walsh C.T."/>
            <person name="Wieland B.L.C."/>
            <person name="Ilzarbe M."/>
            <person name="Galagan J."/>
            <person name="Nusbaum C."/>
            <person name="Birren B."/>
        </authorList>
    </citation>
    <scope>NUCLEOTIDE SEQUENCE [LARGE SCALE GENOMIC DNA]</scope>
    <source>
        <strain evidence="4">NRRL 15998</strain>
    </source>
</reference>
<feature type="domain" description="Aminoglycoside phosphotransferase" evidence="2">
    <location>
        <begin position="69"/>
        <end position="172"/>
    </location>
</feature>
<feature type="domain" description="Aminoglycoside phosphotransferase" evidence="2">
    <location>
        <begin position="176"/>
        <end position="231"/>
    </location>
</feature>
<dbReference type="EMBL" id="DS999644">
    <property type="protein sequence ID" value="EFE75566.2"/>
    <property type="molecule type" value="Genomic_DNA"/>
</dbReference>
<evidence type="ECO:0000256" key="1">
    <source>
        <dbReference type="SAM" id="MobiDB-lite"/>
    </source>
</evidence>
<dbReference type="Proteomes" id="UP000003986">
    <property type="component" value="Unassembled WGS sequence"/>
</dbReference>
<reference evidence="4" key="1">
    <citation type="submission" date="2008-10" db="EMBL/GenBank/DDBJ databases">
        <authorList>
            <person name="Molnar K."/>
        </authorList>
    </citation>
    <scope>NUCLEOTIDE SEQUENCE [LARGE SCALE GENOMIC DNA]</scope>
    <source>
        <strain evidence="4">NRRL 15998</strain>
    </source>
</reference>
<dbReference type="SUPFAM" id="SSF56112">
    <property type="entry name" value="Protein kinase-like (PK-like)"/>
    <property type="match status" value="1"/>
</dbReference>